<proteinExistence type="predicted"/>
<accession>A0A9Q1C5Z2</accession>
<dbReference type="InterPro" id="IPR036465">
    <property type="entry name" value="vWFA_dom_sf"/>
</dbReference>
<dbReference type="InterPro" id="IPR038765">
    <property type="entry name" value="Papain-like_cys_pep_sf"/>
</dbReference>
<organism evidence="1 2">
    <name type="scientific">Holothuria leucospilota</name>
    <name type="common">Black long sea cucumber</name>
    <name type="synonym">Mertensiothuria leucospilota</name>
    <dbReference type="NCBI Taxonomy" id="206669"/>
    <lineage>
        <taxon>Eukaryota</taxon>
        <taxon>Metazoa</taxon>
        <taxon>Echinodermata</taxon>
        <taxon>Eleutherozoa</taxon>
        <taxon>Echinozoa</taxon>
        <taxon>Holothuroidea</taxon>
        <taxon>Aspidochirotacea</taxon>
        <taxon>Aspidochirotida</taxon>
        <taxon>Holothuriidae</taxon>
        <taxon>Holothuria</taxon>
    </lineage>
</organism>
<dbReference type="OrthoDB" id="5986014at2759"/>
<dbReference type="CDD" id="cd00198">
    <property type="entry name" value="vWFA"/>
    <property type="match status" value="1"/>
</dbReference>
<dbReference type="Proteomes" id="UP001152320">
    <property type="component" value="Chromosome 7"/>
</dbReference>
<protein>
    <recommendedName>
        <fullName evidence="3">Peptidase C1A papain C-terminal domain-containing protein</fullName>
    </recommendedName>
</protein>
<keyword evidence="2" id="KW-1185">Reference proteome</keyword>
<dbReference type="EMBL" id="JAIZAY010000007">
    <property type="protein sequence ID" value="KAJ8038526.1"/>
    <property type="molecule type" value="Genomic_DNA"/>
</dbReference>
<dbReference type="SUPFAM" id="SSF54001">
    <property type="entry name" value="Cysteine proteinases"/>
    <property type="match status" value="1"/>
</dbReference>
<gene>
    <name evidence="1" type="ORF">HOLleu_15975</name>
</gene>
<name>A0A9Q1C5Z2_HOLLE</name>
<dbReference type="AlphaFoldDB" id="A0A9Q1C5Z2"/>
<evidence type="ECO:0000313" key="2">
    <source>
        <dbReference type="Proteomes" id="UP001152320"/>
    </source>
</evidence>
<dbReference type="Gene3D" id="3.40.50.410">
    <property type="entry name" value="von Willebrand factor, type A domain"/>
    <property type="match status" value="1"/>
</dbReference>
<sequence>MDDIFRQALRSGHRTAREEDLIEVVEKAKCMMLKNVSVASSIFSVQKASNIVHGCVDEEQLTEFRIEELLKTVIPFIYGRTPLFRSLEQALEIFLDGRCRDHKKLLFVLSDGMPTDDRDKKQLFSKFRNADITVVSCFITRSHQVEPRRLHSVPGREWEDGAKFLFDFSSTIPTQLLPRTIFIKRGWKIDITNNETKLFLHVNHPDHIRDACDLARNVVCCQDALSDLLVSVSLDIYINQSTTGFPAQRQKGGTCYANASAAVLHMSMKRILGREGGYPDFNQLRQQLIDRYGEHGANTLGVLQMVCPHYRLRCREVDMVGAMRAVTAKRPVVARFRLIDAEWDVFGEFYEKHPTSILTKSEIDISRRWPGIQTSGHAVVLTSYNSECLRLMNSWGADWGDMGFSRVQTAGVLGLEFFDVFWTEDDLTSSEKTYYAKHGSEVATKLMNSLTSLQFAEYQCPLCRQTSLVTEFKGQLLRAKCPKCHGEFRSDETGNISALNMYLTSLSR</sequence>
<comment type="caution">
    <text evidence="1">The sequence shown here is derived from an EMBL/GenBank/DDBJ whole genome shotgun (WGS) entry which is preliminary data.</text>
</comment>
<dbReference type="SUPFAM" id="SSF53300">
    <property type="entry name" value="vWA-like"/>
    <property type="match status" value="1"/>
</dbReference>
<dbReference type="Gene3D" id="3.90.70.10">
    <property type="entry name" value="Cysteine proteinases"/>
    <property type="match status" value="1"/>
</dbReference>
<reference evidence="1" key="1">
    <citation type="submission" date="2021-10" db="EMBL/GenBank/DDBJ databases">
        <title>Tropical sea cucumber genome reveals ecological adaptation and Cuvierian tubules defense mechanism.</title>
        <authorList>
            <person name="Chen T."/>
        </authorList>
    </citation>
    <scope>NUCLEOTIDE SEQUENCE</scope>
    <source>
        <strain evidence="1">Nanhai2018</strain>
        <tissue evidence="1">Muscle</tissue>
    </source>
</reference>
<evidence type="ECO:0000313" key="1">
    <source>
        <dbReference type="EMBL" id="KAJ8038526.1"/>
    </source>
</evidence>
<evidence type="ECO:0008006" key="3">
    <source>
        <dbReference type="Google" id="ProtNLM"/>
    </source>
</evidence>